<dbReference type="GO" id="GO:0006338">
    <property type="term" value="P:chromatin remodeling"/>
    <property type="evidence" value="ECO:0007669"/>
    <property type="project" value="TreeGrafter"/>
</dbReference>
<protein>
    <recommendedName>
        <fullName evidence="2">NET domain-containing protein</fullName>
    </recommendedName>
</protein>
<dbReference type="InterPro" id="IPR038336">
    <property type="entry name" value="NET_sf"/>
</dbReference>
<dbReference type="GO" id="GO:0005634">
    <property type="term" value="C:nucleus"/>
    <property type="evidence" value="ECO:0007669"/>
    <property type="project" value="TreeGrafter"/>
</dbReference>
<name>A0A9J6FVS1_HAELO</name>
<sequence>MASGPLRRSANKQRSKSESPKENQTPPPCYSGDDGKPMSRDKKIKLGINIANLPSCELDRVLSMILSREPNLSVSNPNELDIDLEKLQPSTLREVQSYVDECLRKLSSGGYKQEKACGKAHNHIHHTFEPAARHIDRQSSLTATAIQGAAAASSQAIPISPGLPHCGPSGRATAGRYLAGCDLVSKPLVSKPKAATDQADSAAEEQLAVAMENLRVPLLPAPVPSQTLPAAQPPGDARNRRRPRRPHQPCGRPGCYAVAPLATASQGVPVEDSTLTATDGRRYQSGVATCATLP</sequence>
<accession>A0A9J6FVS1</accession>
<dbReference type="PANTHER" id="PTHR22880:SF225">
    <property type="entry name" value="BROMODOMAIN-CONTAINING PROTEIN BET-1-RELATED"/>
    <property type="match status" value="1"/>
</dbReference>
<dbReference type="Gene3D" id="1.20.1270.220">
    <property type="match status" value="1"/>
</dbReference>
<dbReference type="VEuPathDB" id="VectorBase:HLOH_064288"/>
<dbReference type="AlphaFoldDB" id="A0A9J6FVS1"/>
<dbReference type="OrthoDB" id="6511928at2759"/>
<dbReference type="Pfam" id="PF17035">
    <property type="entry name" value="BET"/>
    <property type="match status" value="1"/>
</dbReference>
<evidence type="ECO:0000313" key="4">
    <source>
        <dbReference type="Proteomes" id="UP000821853"/>
    </source>
</evidence>
<dbReference type="Proteomes" id="UP000821853">
    <property type="component" value="Chromosome 2"/>
</dbReference>
<evidence type="ECO:0000313" key="3">
    <source>
        <dbReference type="EMBL" id="KAH9367338.1"/>
    </source>
</evidence>
<feature type="region of interest" description="Disordered" evidence="1">
    <location>
        <begin position="1"/>
        <end position="41"/>
    </location>
</feature>
<dbReference type="GO" id="GO:0006355">
    <property type="term" value="P:regulation of DNA-templated transcription"/>
    <property type="evidence" value="ECO:0007669"/>
    <property type="project" value="TreeGrafter"/>
</dbReference>
<gene>
    <name evidence="3" type="ORF">HPB48_017142</name>
</gene>
<dbReference type="GO" id="GO:0000785">
    <property type="term" value="C:chromatin"/>
    <property type="evidence" value="ECO:0007669"/>
    <property type="project" value="TreeGrafter"/>
</dbReference>
<dbReference type="InterPro" id="IPR050935">
    <property type="entry name" value="Bromo_chromatin_reader"/>
</dbReference>
<feature type="region of interest" description="Disordered" evidence="1">
    <location>
        <begin position="220"/>
        <end position="254"/>
    </location>
</feature>
<keyword evidence="4" id="KW-1185">Reference proteome</keyword>
<proteinExistence type="predicted"/>
<dbReference type="EMBL" id="JABSTR010000004">
    <property type="protein sequence ID" value="KAH9367338.1"/>
    <property type="molecule type" value="Genomic_DNA"/>
</dbReference>
<feature type="domain" description="NET" evidence="2">
    <location>
        <begin position="28"/>
        <end position="110"/>
    </location>
</feature>
<organism evidence="3 4">
    <name type="scientific">Haemaphysalis longicornis</name>
    <name type="common">Bush tick</name>
    <dbReference type="NCBI Taxonomy" id="44386"/>
    <lineage>
        <taxon>Eukaryota</taxon>
        <taxon>Metazoa</taxon>
        <taxon>Ecdysozoa</taxon>
        <taxon>Arthropoda</taxon>
        <taxon>Chelicerata</taxon>
        <taxon>Arachnida</taxon>
        <taxon>Acari</taxon>
        <taxon>Parasitiformes</taxon>
        <taxon>Ixodida</taxon>
        <taxon>Ixodoidea</taxon>
        <taxon>Ixodidae</taxon>
        <taxon>Haemaphysalinae</taxon>
        <taxon>Haemaphysalis</taxon>
    </lineage>
</organism>
<evidence type="ECO:0000259" key="2">
    <source>
        <dbReference type="PROSITE" id="PS51525"/>
    </source>
</evidence>
<reference evidence="3 4" key="1">
    <citation type="journal article" date="2020" name="Cell">
        <title>Large-Scale Comparative Analyses of Tick Genomes Elucidate Their Genetic Diversity and Vector Capacities.</title>
        <authorList>
            <consortium name="Tick Genome and Microbiome Consortium (TIGMIC)"/>
            <person name="Jia N."/>
            <person name="Wang J."/>
            <person name="Shi W."/>
            <person name="Du L."/>
            <person name="Sun Y."/>
            <person name="Zhan W."/>
            <person name="Jiang J.F."/>
            <person name="Wang Q."/>
            <person name="Zhang B."/>
            <person name="Ji P."/>
            <person name="Bell-Sakyi L."/>
            <person name="Cui X.M."/>
            <person name="Yuan T.T."/>
            <person name="Jiang B.G."/>
            <person name="Yang W.F."/>
            <person name="Lam T.T."/>
            <person name="Chang Q.C."/>
            <person name="Ding S.J."/>
            <person name="Wang X.J."/>
            <person name="Zhu J.G."/>
            <person name="Ruan X.D."/>
            <person name="Zhao L."/>
            <person name="Wei J.T."/>
            <person name="Ye R.Z."/>
            <person name="Que T.C."/>
            <person name="Du C.H."/>
            <person name="Zhou Y.H."/>
            <person name="Cheng J.X."/>
            <person name="Dai P.F."/>
            <person name="Guo W.B."/>
            <person name="Han X.H."/>
            <person name="Huang E.J."/>
            <person name="Li L.F."/>
            <person name="Wei W."/>
            <person name="Gao Y.C."/>
            <person name="Liu J.Z."/>
            <person name="Shao H.Z."/>
            <person name="Wang X."/>
            <person name="Wang C.C."/>
            <person name="Yang T.C."/>
            <person name="Huo Q.B."/>
            <person name="Li W."/>
            <person name="Chen H.Y."/>
            <person name="Chen S.E."/>
            <person name="Zhou L.G."/>
            <person name="Ni X.B."/>
            <person name="Tian J.H."/>
            <person name="Sheng Y."/>
            <person name="Liu T."/>
            <person name="Pan Y.S."/>
            <person name="Xia L.Y."/>
            <person name="Li J."/>
            <person name="Zhao F."/>
            <person name="Cao W.C."/>
        </authorList>
    </citation>
    <scope>NUCLEOTIDE SEQUENCE [LARGE SCALE GENOMIC DNA]</scope>
    <source>
        <strain evidence="3">HaeL-2018</strain>
    </source>
</reference>
<comment type="caution">
    <text evidence="3">The sequence shown here is derived from an EMBL/GenBank/DDBJ whole genome shotgun (WGS) entry which is preliminary data.</text>
</comment>
<dbReference type="PROSITE" id="PS51525">
    <property type="entry name" value="NET"/>
    <property type="match status" value="1"/>
</dbReference>
<dbReference type="InterPro" id="IPR027353">
    <property type="entry name" value="NET_dom"/>
</dbReference>
<evidence type="ECO:0000256" key="1">
    <source>
        <dbReference type="SAM" id="MobiDB-lite"/>
    </source>
</evidence>
<dbReference type="PANTHER" id="PTHR22880">
    <property type="entry name" value="FALZ-RELATED BROMODOMAIN-CONTAINING PROTEINS"/>
    <property type="match status" value="1"/>
</dbReference>